<protein>
    <submittedName>
        <fullName evidence="1">Uncharacterized protein</fullName>
    </submittedName>
</protein>
<gene>
    <name evidence="1" type="ORF">Gotri_004366</name>
</gene>
<comment type="caution">
    <text evidence="1">The sequence shown here is derived from an EMBL/GenBank/DDBJ whole genome shotgun (WGS) entry which is preliminary data.</text>
</comment>
<evidence type="ECO:0000313" key="2">
    <source>
        <dbReference type="Proteomes" id="UP000593568"/>
    </source>
</evidence>
<reference evidence="1 2" key="1">
    <citation type="journal article" date="2019" name="Genome Biol. Evol.">
        <title>Insights into the evolution of the New World diploid cottons (Gossypium, subgenus Houzingenia) based on genome sequencing.</title>
        <authorList>
            <person name="Grover C.E."/>
            <person name="Arick M.A. 2nd"/>
            <person name="Thrash A."/>
            <person name="Conover J.L."/>
            <person name="Sanders W.S."/>
            <person name="Peterson D.G."/>
            <person name="Frelichowski J.E."/>
            <person name="Scheffler J.A."/>
            <person name="Scheffler B.E."/>
            <person name="Wendel J.F."/>
        </authorList>
    </citation>
    <scope>NUCLEOTIDE SEQUENCE [LARGE SCALE GENOMIC DNA]</scope>
    <source>
        <strain evidence="1">8</strain>
        <tissue evidence="1">Leaf</tissue>
    </source>
</reference>
<feature type="non-terminal residue" evidence="1">
    <location>
        <position position="1"/>
    </location>
</feature>
<proteinExistence type="predicted"/>
<evidence type="ECO:0000313" key="1">
    <source>
        <dbReference type="EMBL" id="MBA0780239.1"/>
    </source>
</evidence>
<accession>A0A7J9F4K2</accession>
<dbReference type="Proteomes" id="UP000593568">
    <property type="component" value="Unassembled WGS sequence"/>
</dbReference>
<feature type="non-terminal residue" evidence="1">
    <location>
        <position position="93"/>
    </location>
</feature>
<dbReference type="AlphaFoldDB" id="A0A7J9F4K2"/>
<dbReference type="EMBL" id="JABEZW010000011">
    <property type="protein sequence ID" value="MBA0780239.1"/>
    <property type="molecule type" value="Genomic_DNA"/>
</dbReference>
<organism evidence="1 2">
    <name type="scientific">Gossypium trilobum</name>
    <dbReference type="NCBI Taxonomy" id="34281"/>
    <lineage>
        <taxon>Eukaryota</taxon>
        <taxon>Viridiplantae</taxon>
        <taxon>Streptophyta</taxon>
        <taxon>Embryophyta</taxon>
        <taxon>Tracheophyta</taxon>
        <taxon>Spermatophyta</taxon>
        <taxon>Magnoliopsida</taxon>
        <taxon>eudicotyledons</taxon>
        <taxon>Gunneridae</taxon>
        <taxon>Pentapetalae</taxon>
        <taxon>rosids</taxon>
        <taxon>malvids</taxon>
        <taxon>Malvales</taxon>
        <taxon>Malvaceae</taxon>
        <taxon>Malvoideae</taxon>
        <taxon>Gossypium</taxon>
    </lineage>
</organism>
<keyword evidence="2" id="KW-1185">Reference proteome</keyword>
<sequence>DLVVIEDGFQQLSLQDKEEVKLEIGERLINFNAMKQLYFRSGDLSRVQVSNKLVMGVHKLPSEFAFKSLAKNLGNLMGTFLDYDTSNRCNFLD</sequence>
<name>A0A7J9F4K2_9ROSI</name>